<dbReference type="GeneID" id="87817272"/>
<feature type="compositionally biased region" description="Polar residues" evidence="1">
    <location>
        <begin position="259"/>
        <end position="280"/>
    </location>
</feature>
<accession>A0AAN6ZLQ6</accession>
<reference evidence="2" key="2">
    <citation type="submission" date="2023-05" db="EMBL/GenBank/DDBJ databases">
        <authorList>
            <consortium name="Lawrence Berkeley National Laboratory"/>
            <person name="Steindorff A."/>
            <person name="Hensen N."/>
            <person name="Bonometti L."/>
            <person name="Westerberg I."/>
            <person name="Brannstrom I.O."/>
            <person name="Guillou S."/>
            <person name="Cros-Aarteil S."/>
            <person name="Calhoun S."/>
            <person name="Haridas S."/>
            <person name="Kuo A."/>
            <person name="Mondo S."/>
            <person name="Pangilinan J."/>
            <person name="Riley R."/>
            <person name="Labutti K."/>
            <person name="Andreopoulos B."/>
            <person name="Lipzen A."/>
            <person name="Chen C."/>
            <person name="Yanf M."/>
            <person name="Daum C."/>
            <person name="Ng V."/>
            <person name="Clum A."/>
            <person name="Ohm R."/>
            <person name="Martin F."/>
            <person name="Silar P."/>
            <person name="Natvig D."/>
            <person name="Lalanne C."/>
            <person name="Gautier V."/>
            <person name="Ament-Velasquez S.L."/>
            <person name="Kruys A."/>
            <person name="Hutchinson M.I."/>
            <person name="Powell A.J."/>
            <person name="Barry K."/>
            <person name="Miller A.N."/>
            <person name="Grigoriev I.V."/>
            <person name="Debuchy R."/>
            <person name="Gladieux P."/>
            <person name="Thoren M.H."/>
            <person name="Johannesson H."/>
        </authorList>
    </citation>
    <scope>NUCLEOTIDE SEQUENCE</scope>
    <source>
        <strain evidence="2">CBS 141.50</strain>
    </source>
</reference>
<feature type="compositionally biased region" description="Low complexity" evidence="1">
    <location>
        <begin position="222"/>
        <end position="237"/>
    </location>
</feature>
<feature type="region of interest" description="Disordered" evidence="1">
    <location>
        <begin position="136"/>
        <end position="285"/>
    </location>
</feature>
<feature type="compositionally biased region" description="Polar residues" evidence="1">
    <location>
        <begin position="15"/>
        <end position="43"/>
    </location>
</feature>
<dbReference type="EMBL" id="MU853582">
    <property type="protein sequence ID" value="KAK4143915.1"/>
    <property type="molecule type" value="Genomic_DNA"/>
</dbReference>
<dbReference type="Proteomes" id="UP001302676">
    <property type="component" value="Unassembled WGS sequence"/>
</dbReference>
<evidence type="ECO:0000256" key="1">
    <source>
        <dbReference type="SAM" id="MobiDB-lite"/>
    </source>
</evidence>
<sequence length="389" mass="40173">MPKKTGGGVGGKGASAQSPTNATPSQDDVNNSDTASGPSQPTKTTRRNARHRHTLAETVAETFIRVLIDEAFDKRSAGKPPSYHECTRNQQPPQTSQPDVCLGKDRSAEDGSAPTNALIDTLTALEKNVAKALDLARGIRGAPSATKPDTEPDTKSPTTPTAGSDTSSETVPNTASNTAGETATEAASSTTSNAASNTVSNTASNAASNGESKTASTTVPDTTSKTKSNATTNTTSKTAHETMPKSASEPASKPVSKSGCKTTTSNAASNTVPPDTSSGKTGVPESELAARVMAAMERHNNGLAGAHEIPTLNTGIWGGMLRLPQIRRLDKFVNMDKVVEAIKDAYPELPLGMAEDIMGIVLDHLVGQNIVTEDKGVTKAAGNNPAERA</sequence>
<dbReference type="RefSeq" id="XP_062637286.1">
    <property type="nucleotide sequence ID" value="XM_062780659.1"/>
</dbReference>
<evidence type="ECO:0000313" key="2">
    <source>
        <dbReference type="EMBL" id="KAK4143915.1"/>
    </source>
</evidence>
<feature type="compositionally biased region" description="Low complexity" evidence="1">
    <location>
        <begin position="173"/>
        <end position="212"/>
    </location>
</feature>
<feature type="compositionally biased region" description="Polar residues" evidence="1">
    <location>
        <begin position="155"/>
        <end position="172"/>
    </location>
</feature>
<evidence type="ECO:0000313" key="3">
    <source>
        <dbReference type="Proteomes" id="UP001302676"/>
    </source>
</evidence>
<feature type="region of interest" description="Disordered" evidence="1">
    <location>
        <begin position="75"/>
        <end position="115"/>
    </location>
</feature>
<dbReference type="AlphaFoldDB" id="A0AAN6ZLQ6"/>
<protein>
    <submittedName>
        <fullName evidence="2">Uncharacterized protein</fullName>
    </submittedName>
</protein>
<organism evidence="2 3">
    <name type="scientific">Dichotomopilus funicola</name>
    <dbReference type="NCBI Taxonomy" id="1934379"/>
    <lineage>
        <taxon>Eukaryota</taxon>
        <taxon>Fungi</taxon>
        <taxon>Dikarya</taxon>
        <taxon>Ascomycota</taxon>
        <taxon>Pezizomycotina</taxon>
        <taxon>Sordariomycetes</taxon>
        <taxon>Sordariomycetidae</taxon>
        <taxon>Sordariales</taxon>
        <taxon>Chaetomiaceae</taxon>
        <taxon>Dichotomopilus</taxon>
    </lineage>
</organism>
<keyword evidence="3" id="KW-1185">Reference proteome</keyword>
<feature type="compositionally biased region" description="Gly residues" evidence="1">
    <location>
        <begin position="1"/>
        <end position="13"/>
    </location>
</feature>
<proteinExistence type="predicted"/>
<gene>
    <name evidence="2" type="ORF">C8A04DRAFT_28487</name>
</gene>
<feature type="compositionally biased region" description="Basic residues" evidence="1">
    <location>
        <begin position="44"/>
        <end position="53"/>
    </location>
</feature>
<feature type="compositionally biased region" description="Polar residues" evidence="1">
    <location>
        <begin position="88"/>
        <end position="98"/>
    </location>
</feature>
<comment type="caution">
    <text evidence="2">The sequence shown here is derived from an EMBL/GenBank/DDBJ whole genome shotgun (WGS) entry which is preliminary data.</text>
</comment>
<feature type="region of interest" description="Disordered" evidence="1">
    <location>
        <begin position="1"/>
        <end position="56"/>
    </location>
</feature>
<name>A0AAN6ZLQ6_9PEZI</name>
<reference evidence="2" key="1">
    <citation type="journal article" date="2023" name="Mol. Phylogenet. Evol.">
        <title>Genome-scale phylogeny and comparative genomics of the fungal order Sordariales.</title>
        <authorList>
            <person name="Hensen N."/>
            <person name="Bonometti L."/>
            <person name="Westerberg I."/>
            <person name="Brannstrom I.O."/>
            <person name="Guillou S."/>
            <person name="Cros-Aarteil S."/>
            <person name="Calhoun S."/>
            <person name="Haridas S."/>
            <person name="Kuo A."/>
            <person name="Mondo S."/>
            <person name="Pangilinan J."/>
            <person name="Riley R."/>
            <person name="LaButti K."/>
            <person name="Andreopoulos B."/>
            <person name="Lipzen A."/>
            <person name="Chen C."/>
            <person name="Yan M."/>
            <person name="Daum C."/>
            <person name="Ng V."/>
            <person name="Clum A."/>
            <person name="Steindorff A."/>
            <person name="Ohm R.A."/>
            <person name="Martin F."/>
            <person name="Silar P."/>
            <person name="Natvig D.O."/>
            <person name="Lalanne C."/>
            <person name="Gautier V."/>
            <person name="Ament-Velasquez S.L."/>
            <person name="Kruys A."/>
            <person name="Hutchinson M.I."/>
            <person name="Powell A.J."/>
            <person name="Barry K."/>
            <person name="Miller A.N."/>
            <person name="Grigoriev I.V."/>
            <person name="Debuchy R."/>
            <person name="Gladieux P."/>
            <person name="Hiltunen Thoren M."/>
            <person name="Johannesson H."/>
        </authorList>
    </citation>
    <scope>NUCLEOTIDE SEQUENCE</scope>
    <source>
        <strain evidence="2">CBS 141.50</strain>
    </source>
</reference>